<evidence type="ECO:0000259" key="3">
    <source>
        <dbReference type="PROSITE" id="PS50075"/>
    </source>
</evidence>
<dbReference type="PROSITE" id="PS50075">
    <property type="entry name" value="CARRIER"/>
    <property type="match status" value="1"/>
</dbReference>
<dbReference type="SMART" id="SM00823">
    <property type="entry name" value="PKS_PP"/>
    <property type="match status" value="1"/>
</dbReference>
<sequence length="68" mass="7628">MGLRAERINVSRPLNRLGMDSLMAVELRNRIERRYQIKLPMVQLLKDGTVTTVAQALATELNSTDTSA</sequence>
<keyword evidence="2" id="KW-0597">Phosphoprotein</keyword>
<name>A0A5B0BF45_9ACTN</name>
<evidence type="ECO:0000313" key="5">
    <source>
        <dbReference type="Proteomes" id="UP000324965"/>
    </source>
</evidence>
<dbReference type="InterPro" id="IPR009081">
    <property type="entry name" value="PP-bd_ACP"/>
</dbReference>
<gene>
    <name evidence="4" type="ORF">FGF04_08885</name>
</gene>
<dbReference type="Proteomes" id="UP000324965">
    <property type="component" value="Unassembled WGS sequence"/>
</dbReference>
<feature type="domain" description="Carrier" evidence="3">
    <location>
        <begin position="1"/>
        <end position="61"/>
    </location>
</feature>
<dbReference type="GO" id="GO:0031177">
    <property type="term" value="F:phosphopantetheine binding"/>
    <property type="evidence" value="ECO:0007669"/>
    <property type="project" value="InterPro"/>
</dbReference>
<dbReference type="GO" id="GO:0017000">
    <property type="term" value="P:antibiotic biosynthetic process"/>
    <property type="evidence" value="ECO:0007669"/>
    <property type="project" value="UniProtKB-ARBA"/>
</dbReference>
<evidence type="ECO:0000256" key="1">
    <source>
        <dbReference type="ARBA" id="ARBA00022450"/>
    </source>
</evidence>
<reference evidence="4 5" key="1">
    <citation type="submission" date="2019-05" db="EMBL/GenBank/DDBJ databases">
        <authorList>
            <person name="Hariharan J."/>
            <person name="Choudoir M.J."/>
            <person name="Diebold P."/>
            <person name="Panke-Buisse K."/>
            <person name="Buckley D.H."/>
        </authorList>
    </citation>
    <scope>NUCLEOTIDE SEQUENCE [LARGE SCALE GENOMIC DNA]</scope>
    <source>
        <strain evidence="4 5">SUN51</strain>
    </source>
</reference>
<protein>
    <recommendedName>
        <fullName evidence="3">Carrier domain-containing protein</fullName>
    </recommendedName>
</protein>
<proteinExistence type="predicted"/>
<comment type="caution">
    <text evidence="4">The sequence shown here is derived from an EMBL/GenBank/DDBJ whole genome shotgun (WGS) entry which is preliminary data.</text>
</comment>
<dbReference type="EMBL" id="VDFC01000024">
    <property type="protein sequence ID" value="KAA0940680.1"/>
    <property type="molecule type" value="Genomic_DNA"/>
</dbReference>
<dbReference type="InterPro" id="IPR020806">
    <property type="entry name" value="PKS_PP-bd"/>
</dbReference>
<organism evidence="4 5">
    <name type="scientific">Streptomyces apricus</name>
    <dbReference type="NCBI Taxonomy" id="1828112"/>
    <lineage>
        <taxon>Bacteria</taxon>
        <taxon>Bacillati</taxon>
        <taxon>Actinomycetota</taxon>
        <taxon>Actinomycetes</taxon>
        <taxon>Kitasatosporales</taxon>
        <taxon>Streptomycetaceae</taxon>
        <taxon>Streptomyces</taxon>
    </lineage>
</organism>
<dbReference type="Pfam" id="PF00550">
    <property type="entry name" value="PP-binding"/>
    <property type="match status" value="1"/>
</dbReference>
<evidence type="ECO:0000256" key="2">
    <source>
        <dbReference type="ARBA" id="ARBA00022553"/>
    </source>
</evidence>
<dbReference type="SUPFAM" id="SSF47336">
    <property type="entry name" value="ACP-like"/>
    <property type="match status" value="1"/>
</dbReference>
<evidence type="ECO:0000313" key="4">
    <source>
        <dbReference type="EMBL" id="KAA0940680.1"/>
    </source>
</evidence>
<accession>A0A5B0BF45</accession>
<keyword evidence="1" id="KW-0596">Phosphopantetheine</keyword>
<dbReference type="AlphaFoldDB" id="A0A5B0BF45"/>
<keyword evidence="5" id="KW-1185">Reference proteome</keyword>
<dbReference type="OrthoDB" id="9778690at2"/>
<dbReference type="Gene3D" id="1.10.1200.10">
    <property type="entry name" value="ACP-like"/>
    <property type="match status" value="1"/>
</dbReference>
<dbReference type="InterPro" id="IPR036736">
    <property type="entry name" value="ACP-like_sf"/>
</dbReference>
<dbReference type="InterPro" id="IPR006162">
    <property type="entry name" value="Ppantetheine_attach_site"/>
</dbReference>
<dbReference type="PROSITE" id="PS00012">
    <property type="entry name" value="PHOSPHOPANTETHEINE"/>
    <property type="match status" value="1"/>
</dbReference>